<dbReference type="InterPro" id="IPR038430">
    <property type="entry name" value="NDAH_ubi_oxred_su3_sf"/>
</dbReference>
<dbReference type="HAMAP" id="MF_01394">
    <property type="entry name" value="NDH1_NuoA"/>
    <property type="match status" value="1"/>
</dbReference>
<keyword evidence="8 11" id="KW-1133">Transmembrane helix</keyword>
<feature type="transmembrane region" description="Helical" evidence="11">
    <location>
        <begin position="87"/>
        <end position="109"/>
    </location>
</feature>
<comment type="subunit">
    <text evidence="11">NDH-1 is composed of 14 different subunits. Subunits NuoA, H, J, K, L, M, N constitute the membrane sector of the complex.</text>
</comment>
<keyword evidence="5 11" id="KW-0812">Transmembrane</keyword>
<keyword evidence="4 11" id="KW-1003">Cell membrane</keyword>
<comment type="function">
    <text evidence="11">NDH-1 shuttles electrons from NADH, via FMN and iron-sulfur (Fe-S) centers, to quinones in the respiratory chain. The immediate electron acceptor for the enzyme in this species is believed to be a menaquinone. Couples the redox reaction to proton translocation (for every two electrons transferred, four hydrogen ions are translocated across the cytoplasmic membrane), and thus conserves the redox energy in a proton gradient.</text>
</comment>
<dbReference type="Gene3D" id="1.20.58.1610">
    <property type="entry name" value="NADH:ubiquinone/plastoquinone oxidoreductase, chain 3"/>
    <property type="match status" value="1"/>
</dbReference>
<dbReference type="EC" id="7.1.1.-" evidence="11"/>
<dbReference type="GO" id="GO:0048038">
    <property type="term" value="F:quinone binding"/>
    <property type="evidence" value="ECO:0007669"/>
    <property type="project" value="UniProtKB-KW"/>
</dbReference>
<dbReference type="Pfam" id="PF00507">
    <property type="entry name" value="Oxidored_q4"/>
    <property type="match status" value="1"/>
</dbReference>
<evidence type="ECO:0000313" key="13">
    <source>
        <dbReference type="EMBL" id="RFM24270.1"/>
    </source>
</evidence>
<protein>
    <recommendedName>
        <fullName evidence="11">NADH-quinone oxidoreductase subunit A</fullName>
        <ecNumber evidence="11">7.1.1.-</ecNumber>
    </recommendedName>
    <alternativeName>
        <fullName evidence="11">NADH dehydrogenase I subunit A</fullName>
    </alternativeName>
    <alternativeName>
        <fullName evidence="11">NDH-1 subunit A</fullName>
    </alternativeName>
    <alternativeName>
        <fullName evidence="11">NUO1</fullName>
    </alternativeName>
</protein>
<dbReference type="InterPro" id="IPR000440">
    <property type="entry name" value="NADH_UbQ/plastoQ_OxRdtase_su3"/>
</dbReference>
<evidence type="ECO:0000256" key="2">
    <source>
        <dbReference type="ARBA" id="ARBA00008472"/>
    </source>
</evidence>
<evidence type="ECO:0000256" key="7">
    <source>
        <dbReference type="ARBA" id="ARBA00022967"/>
    </source>
</evidence>
<dbReference type="PANTHER" id="PTHR11058:SF22">
    <property type="entry name" value="NADH-QUINONE OXIDOREDUCTASE SUBUNIT A"/>
    <property type="match status" value="1"/>
</dbReference>
<keyword evidence="9 11" id="KW-0520">NAD</keyword>
<evidence type="ECO:0000256" key="10">
    <source>
        <dbReference type="ARBA" id="ARBA00023136"/>
    </source>
</evidence>
<dbReference type="AlphaFoldDB" id="A0A395M0G1"/>
<keyword evidence="3 11" id="KW-0813">Transport</keyword>
<dbReference type="Proteomes" id="UP000266389">
    <property type="component" value="Unassembled WGS sequence"/>
</dbReference>
<name>A0A395M0G1_9BACT</name>
<evidence type="ECO:0000256" key="4">
    <source>
        <dbReference type="ARBA" id="ARBA00022475"/>
    </source>
</evidence>
<dbReference type="EMBL" id="PHFL01000045">
    <property type="protein sequence ID" value="RFM24270.1"/>
    <property type="molecule type" value="Genomic_DNA"/>
</dbReference>
<evidence type="ECO:0000256" key="5">
    <source>
        <dbReference type="ARBA" id="ARBA00022692"/>
    </source>
</evidence>
<comment type="caution">
    <text evidence="13">The sequence shown here is derived from an EMBL/GenBank/DDBJ whole genome shotgun (WGS) entry which is preliminary data.</text>
</comment>
<dbReference type="GO" id="GO:0030964">
    <property type="term" value="C:NADH dehydrogenase complex"/>
    <property type="evidence" value="ECO:0007669"/>
    <property type="project" value="TreeGrafter"/>
</dbReference>
<dbReference type="InterPro" id="IPR023043">
    <property type="entry name" value="NAD(P)H_OxRDtase_bac/plastid"/>
</dbReference>
<dbReference type="GO" id="GO:0005886">
    <property type="term" value="C:plasma membrane"/>
    <property type="evidence" value="ECO:0007669"/>
    <property type="project" value="UniProtKB-SubCell"/>
</dbReference>
<evidence type="ECO:0000256" key="12">
    <source>
        <dbReference type="RuleBase" id="RU003639"/>
    </source>
</evidence>
<evidence type="ECO:0000256" key="1">
    <source>
        <dbReference type="ARBA" id="ARBA00004141"/>
    </source>
</evidence>
<evidence type="ECO:0000256" key="9">
    <source>
        <dbReference type="ARBA" id="ARBA00023027"/>
    </source>
</evidence>
<comment type="similarity">
    <text evidence="2 11 12">Belongs to the complex I subunit 3 family.</text>
</comment>
<evidence type="ECO:0000256" key="11">
    <source>
        <dbReference type="HAMAP-Rule" id="MF_01394"/>
    </source>
</evidence>
<keyword evidence="7 11" id="KW-1278">Translocase</keyword>
<evidence type="ECO:0000256" key="6">
    <source>
        <dbReference type="ARBA" id="ARBA00022719"/>
    </source>
</evidence>
<accession>A0A395M0G1</accession>
<organism evidence="13 14">
    <name type="scientific">Candidatus Thermochlorobacter aerophilus</name>
    <dbReference type="NCBI Taxonomy" id="1868324"/>
    <lineage>
        <taxon>Bacteria</taxon>
        <taxon>Pseudomonadati</taxon>
        <taxon>Chlorobiota</taxon>
        <taxon>Chlorobiia</taxon>
        <taxon>Chlorobiales</taxon>
        <taxon>Candidatus Thermochlorobacteriaceae</taxon>
        <taxon>Candidatus Thermochlorobacter</taxon>
    </lineage>
</organism>
<dbReference type="GO" id="GO:0050136">
    <property type="term" value="F:NADH dehydrogenase (quinone) (non-electrogenic) activity"/>
    <property type="evidence" value="ECO:0007669"/>
    <property type="project" value="UniProtKB-UniRule"/>
</dbReference>
<reference evidence="13 14" key="1">
    <citation type="journal article" date="2011" name="ISME J.">
        <title>Community ecology of hot spring cyanobacterial mats: predominant populations and their functional potential.</title>
        <authorList>
            <person name="Klatt C.G."/>
            <person name="Wood J.M."/>
            <person name="Rusch D.B."/>
            <person name="Bateson M.M."/>
            <person name="Hamamura N."/>
            <person name="Heidelberg J.F."/>
            <person name="Grossman A.R."/>
            <person name="Bhaya D."/>
            <person name="Cohan F.M."/>
            <person name="Kuhl M."/>
            <person name="Bryant D.A."/>
            <person name="Ward D.M."/>
        </authorList>
    </citation>
    <scope>NUCLEOTIDE SEQUENCE [LARGE SCALE GENOMIC DNA]</scope>
    <source>
        <strain evidence="13">OS</strain>
    </source>
</reference>
<comment type="subcellular location">
    <subcellularLocation>
        <location evidence="11 12">Cell membrane</location>
        <topology evidence="11 12">Multi-pass membrane protein</topology>
    </subcellularLocation>
    <subcellularLocation>
        <location evidence="1">Membrane</location>
        <topology evidence="1">Multi-pass membrane protein</topology>
    </subcellularLocation>
</comment>
<feature type="transmembrane region" description="Helical" evidence="11">
    <location>
        <begin position="60"/>
        <end position="81"/>
    </location>
</feature>
<evidence type="ECO:0000256" key="3">
    <source>
        <dbReference type="ARBA" id="ARBA00022448"/>
    </source>
</evidence>
<keyword evidence="6 11" id="KW-0874">Quinone</keyword>
<proteinExistence type="inferred from homology"/>
<sequence length="118" mass="13268">MLESYLPIFAMISFAVATGIILSVLGIVIGPKRKTAQKLTTYESGIEPVGTVKQRISVKYYLVAMLFIVFDIEVVFMYPWATSFRELGLAGFIPMLTFALLLLAGYFYIIRKGALEWD</sequence>
<gene>
    <name evidence="11" type="primary">nuoA</name>
    <name evidence="13" type="ORF">D0433_06775</name>
</gene>
<dbReference type="PANTHER" id="PTHR11058">
    <property type="entry name" value="NADH-UBIQUINONE OXIDOREDUCTASE CHAIN 3"/>
    <property type="match status" value="1"/>
</dbReference>
<feature type="transmembrane region" description="Helical" evidence="11">
    <location>
        <begin position="6"/>
        <end position="29"/>
    </location>
</feature>
<keyword evidence="10 11" id="KW-0472">Membrane</keyword>
<evidence type="ECO:0000313" key="14">
    <source>
        <dbReference type="Proteomes" id="UP000266389"/>
    </source>
</evidence>
<dbReference type="GO" id="GO:0008137">
    <property type="term" value="F:NADH dehydrogenase (ubiquinone) activity"/>
    <property type="evidence" value="ECO:0007669"/>
    <property type="project" value="InterPro"/>
</dbReference>
<evidence type="ECO:0000256" key="8">
    <source>
        <dbReference type="ARBA" id="ARBA00022989"/>
    </source>
</evidence>
<comment type="catalytic activity">
    <reaction evidence="11 12">
        <text>a quinone + NADH + 5 H(+)(in) = a quinol + NAD(+) + 4 H(+)(out)</text>
        <dbReference type="Rhea" id="RHEA:57888"/>
        <dbReference type="ChEBI" id="CHEBI:15378"/>
        <dbReference type="ChEBI" id="CHEBI:24646"/>
        <dbReference type="ChEBI" id="CHEBI:57540"/>
        <dbReference type="ChEBI" id="CHEBI:57945"/>
        <dbReference type="ChEBI" id="CHEBI:132124"/>
    </reaction>
</comment>